<sequence length="643" mass="70614">MASKEVVQAAEAYSYPVEHIGHLKPQQIEALEKFKAFCAEKGYYRPETGTTKASHDDETMLRYVRARKYNVQEAWKQFKDTEDWRKENEIDKLYECIDVKEYDEARRLYPQWTGRRDKRGIPLYVYEVQHLTAKAVAAYEGSTSKPGAVKSKLPPKMLKLFALYENLCNFALPLCTYIPERMYPETPVSQSSNIVDISNVSLKQFWNLKTHMQDASTLATAHYPETLDRIFIIGAPSFFPTVWGWIKRWFDPITVSKIFILSKATALPTLLEFVDRADIPKKYGGDLDFEFGDLPNIDQGIHANLKWINPTTEKNRNTFPTGPIKWAPSPTTGAMTATAVGSVNGQLRSIEVASILDMPPSPNFTRKLPIPPTQALQRLPSAVETHPPSPPSDEVDLSNPPSAATTPASSVRGTPTPAHNTGPSNLSSAPIPYRQHAATNDDHAHPPPAPSDTDAKSPPPDLKHESRDDTTDTVRTGTTSTRFEQQSSTHGHRQLEQHTPDVRETIDGDKHGIMEPGTVSQAPKEHPLPPQEEEAGPGMLAQVKGTLSSVAETALNAVGLDNGGKDDQPVAGVGEKDAEGQGKSKGTNPTGKDGVGHGDNVDPTAGKRAGAEGDEEVDKARPEQVEEFLRSGVRSAQGQKVID</sequence>
<accession>A0A2P7Z316</accession>
<dbReference type="InterPro" id="IPR051026">
    <property type="entry name" value="PI/PC_transfer"/>
</dbReference>
<dbReference type="InterPro" id="IPR036865">
    <property type="entry name" value="CRAL-TRIO_dom_sf"/>
</dbReference>
<evidence type="ECO:0000313" key="3">
    <source>
        <dbReference type="EMBL" id="PSK42593.1"/>
    </source>
</evidence>
<evidence type="ECO:0000259" key="2">
    <source>
        <dbReference type="PROSITE" id="PS50191"/>
    </source>
</evidence>
<comment type="caution">
    <text evidence="3">The sequence shown here is derived from an EMBL/GenBank/DDBJ whole genome shotgun (WGS) entry which is preliminary data.</text>
</comment>
<dbReference type="PROSITE" id="PS50191">
    <property type="entry name" value="CRAL_TRIO"/>
    <property type="match status" value="1"/>
</dbReference>
<feature type="compositionally biased region" description="Polar residues" evidence="1">
    <location>
        <begin position="399"/>
        <end position="428"/>
    </location>
</feature>
<dbReference type="EMBL" id="NHZQ01000335">
    <property type="protein sequence ID" value="PSK42593.1"/>
    <property type="molecule type" value="Genomic_DNA"/>
</dbReference>
<dbReference type="PANTHER" id="PTHR45657:SF3">
    <property type="entry name" value="TRANSPORTER, PUTATIVE (AFU_ORTHOLOGUE AFUA_5G09260)-RELATED"/>
    <property type="match status" value="1"/>
</dbReference>
<dbReference type="Proteomes" id="UP000243723">
    <property type="component" value="Unassembled WGS sequence"/>
</dbReference>
<organism evidence="3 4">
    <name type="scientific">Elsinoe australis</name>
    <dbReference type="NCBI Taxonomy" id="40998"/>
    <lineage>
        <taxon>Eukaryota</taxon>
        <taxon>Fungi</taxon>
        <taxon>Dikarya</taxon>
        <taxon>Ascomycota</taxon>
        <taxon>Pezizomycotina</taxon>
        <taxon>Dothideomycetes</taxon>
        <taxon>Dothideomycetidae</taxon>
        <taxon>Myriangiales</taxon>
        <taxon>Elsinoaceae</taxon>
        <taxon>Elsinoe</taxon>
    </lineage>
</organism>
<dbReference type="SUPFAM" id="SSF52087">
    <property type="entry name" value="CRAL/TRIO domain"/>
    <property type="match status" value="1"/>
</dbReference>
<dbReference type="Gene3D" id="3.40.525.10">
    <property type="entry name" value="CRAL-TRIO lipid binding domain"/>
    <property type="match status" value="1"/>
</dbReference>
<evidence type="ECO:0000256" key="1">
    <source>
        <dbReference type="SAM" id="MobiDB-lite"/>
    </source>
</evidence>
<feature type="compositionally biased region" description="Basic and acidic residues" evidence="1">
    <location>
        <begin position="618"/>
        <end position="629"/>
    </location>
</feature>
<dbReference type="SUPFAM" id="SSF46938">
    <property type="entry name" value="CRAL/TRIO N-terminal domain"/>
    <property type="match status" value="1"/>
</dbReference>
<dbReference type="Pfam" id="PF03765">
    <property type="entry name" value="CRAL_TRIO_N"/>
    <property type="match status" value="1"/>
</dbReference>
<evidence type="ECO:0000313" key="4">
    <source>
        <dbReference type="Proteomes" id="UP000243723"/>
    </source>
</evidence>
<feature type="compositionally biased region" description="Basic and acidic residues" evidence="1">
    <location>
        <begin position="563"/>
        <end position="582"/>
    </location>
</feature>
<dbReference type="PANTHER" id="PTHR45657">
    <property type="entry name" value="CRAL-TRIO DOMAIN-CONTAINING PROTEIN YKL091C-RELATED"/>
    <property type="match status" value="1"/>
</dbReference>
<name>A0A2P7Z316_9PEZI</name>
<reference evidence="3 4" key="1">
    <citation type="submission" date="2017-05" db="EMBL/GenBank/DDBJ databases">
        <title>Draft genome sequence of Elsinoe australis.</title>
        <authorList>
            <person name="Cheng Q."/>
        </authorList>
    </citation>
    <scope>NUCLEOTIDE SEQUENCE [LARGE SCALE GENOMIC DNA]</scope>
    <source>
        <strain evidence="3 4">NL1</strain>
    </source>
</reference>
<feature type="compositionally biased region" description="Basic and acidic residues" evidence="1">
    <location>
        <begin position="493"/>
        <end position="513"/>
    </location>
</feature>
<feature type="region of interest" description="Disordered" evidence="1">
    <location>
        <begin position="558"/>
        <end position="643"/>
    </location>
</feature>
<protein>
    <recommendedName>
        <fullName evidence="2">CRAL-TRIO domain-containing protein</fullName>
    </recommendedName>
</protein>
<keyword evidence="4" id="KW-1185">Reference proteome</keyword>
<dbReference type="InterPro" id="IPR036273">
    <property type="entry name" value="CRAL/TRIO_N_dom_sf"/>
</dbReference>
<gene>
    <name evidence="3" type="ORF">B9Z65_4507</name>
</gene>
<dbReference type="AlphaFoldDB" id="A0A2P7Z316"/>
<dbReference type="STRING" id="40998.A0A2P7Z316"/>
<feature type="compositionally biased region" description="Basic and acidic residues" evidence="1">
    <location>
        <begin position="461"/>
        <end position="472"/>
    </location>
</feature>
<dbReference type="InterPro" id="IPR011074">
    <property type="entry name" value="CRAL/TRIO_N_dom"/>
</dbReference>
<dbReference type="CDD" id="cd00170">
    <property type="entry name" value="SEC14"/>
    <property type="match status" value="1"/>
</dbReference>
<dbReference type="SMART" id="SM01100">
    <property type="entry name" value="CRAL_TRIO_N"/>
    <property type="match status" value="1"/>
</dbReference>
<dbReference type="Pfam" id="PF00650">
    <property type="entry name" value="CRAL_TRIO"/>
    <property type="match status" value="1"/>
</dbReference>
<feature type="compositionally biased region" description="Polar residues" evidence="1">
    <location>
        <begin position="634"/>
        <end position="643"/>
    </location>
</feature>
<dbReference type="SMART" id="SM00516">
    <property type="entry name" value="SEC14"/>
    <property type="match status" value="1"/>
</dbReference>
<feature type="compositionally biased region" description="Low complexity" evidence="1">
    <location>
        <begin position="473"/>
        <end position="482"/>
    </location>
</feature>
<feature type="region of interest" description="Disordered" evidence="1">
    <location>
        <begin position="377"/>
        <end position="545"/>
    </location>
</feature>
<dbReference type="OrthoDB" id="30289at2759"/>
<dbReference type="Gene3D" id="1.10.8.20">
    <property type="entry name" value="N-terminal domain of phosphatidylinositol transfer protein sec14p"/>
    <property type="match status" value="1"/>
</dbReference>
<proteinExistence type="predicted"/>
<feature type="domain" description="CRAL-TRIO" evidence="2">
    <location>
        <begin position="101"/>
        <end position="291"/>
    </location>
</feature>
<dbReference type="InterPro" id="IPR001251">
    <property type="entry name" value="CRAL-TRIO_dom"/>
</dbReference>